<evidence type="ECO:0000313" key="3">
    <source>
        <dbReference type="EMBL" id="QFU96617.1"/>
    </source>
</evidence>
<accession>A0A5P9Q5G1</accession>
<organism evidence="3 4">
    <name type="scientific">Luteimicrobium xylanilyticum</name>
    <dbReference type="NCBI Taxonomy" id="1133546"/>
    <lineage>
        <taxon>Bacteria</taxon>
        <taxon>Bacillati</taxon>
        <taxon>Actinomycetota</taxon>
        <taxon>Actinomycetes</taxon>
        <taxon>Micrococcales</taxon>
        <taxon>Luteimicrobium</taxon>
    </lineage>
</organism>
<keyword evidence="1" id="KW-0812">Transmembrane</keyword>
<dbReference type="EMBL" id="CP045529">
    <property type="protein sequence ID" value="QFU96617.1"/>
    <property type="molecule type" value="Genomic_DNA"/>
</dbReference>
<feature type="transmembrane region" description="Helical" evidence="1">
    <location>
        <begin position="53"/>
        <end position="73"/>
    </location>
</feature>
<evidence type="ECO:0000256" key="1">
    <source>
        <dbReference type="SAM" id="Phobius"/>
    </source>
</evidence>
<proteinExistence type="predicted"/>
<dbReference type="KEGG" id="lxl:KDY119_00101"/>
<dbReference type="Proteomes" id="UP000326702">
    <property type="component" value="Chromosome"/>
</dbReference>
<sequence>MRAHPAPRTLGPMLSTADFPSWTTPVCWALLALAGVCAAWVAVDVARRPQHMWIMNVVWPVVMLFGSVVWLGFYRRFARAAPRDAGAGHEHHADEGGDAATHDDGDESRAAFRVSVAVDTNHCGAGCSLGDVVGDGLLAVAPAVATAVGLGSLYHLEVFAGWIVGTVLAFVFGVVFQYFAIAPMRHLGVGRGLVEAVKADAASIAAWQVGMVGLMALVQLVWLPAWLGGHAPPSTPQYWVCMQVAMVVGYACSYPVNWWLVRAGIKTGM</sequence>
<reference evidence="3 4" key="1">
    <citation type="submission" date="2019-10" db="EMBL/GenBank/DDBJ databases">
        <title>Genome sequence of Luteimicrobium xylanilyticum HY-24.</title>
        <authorList>
            <person name="Kim D.Y."/>
            <person name="Park H.-Y."/>
        </authorList>
    </citation>
    <scope>NUCLEOTIDE SEQUENCE [LARGE SCALE GENOMIC DNA]</scope>
    <source>
        <strain evidence="3 4">HY-24</strain>
    </source>
</reference>
<feature type="transmembrane region" description="Helical" evidence="1">
    <location>
        <begin position="159"/>
        <end position="181"/>
    </location>
</feature>
<evidence type="ECO:0000313" key="4">
    <source>
        <dbReference type="Proteomes" id="UP000326702"/>
    </source>
</evidence>
<feature type="transmembrane region" description="Helical" evidence="1">
    <location>
        <begin position="237"/>
        <end position="261"/>
    </location>
</feature>
<gene>
    <name evidence="3" type="ORF">KDY119_00101</name>
</gene>
<keyword evidence="4" id="KW-1185">Reference proteome</keyword>
<feature type="transmembrane region" description="Helical" evidence="1">
    <location>
        <begin position="202"/>
        <end position="225"/>
    </location>
</feature>
<feature type="transmembrane region" description="Helical" evidence="1">
    <location>
        <begin position="22"/>
        <end position="41"/>
    </location>
</feature>
<name>A0A5P9Q5G1_9MICO</name>
<protein>
    <recommendedName>
        <fullName evidence="2">DUF4396 domain-containing protein</fullName>
    </recommendedName>
</protein>
<feature type="domain" description="DUF4396" evidence="2">
    <location>
        <begin position="116"/>
        <end position="266"/>
    </location>
</feature>
<keyword evidence="1" id="KW-1133">Transmembrane helix</keyword>
<dbReference type="AlphaFoldDB" id="A0A5P9Q5G1"/>
<dbReference type="Pfam" id="PF14342">
    <property type="entry name" value="DUF4396"/>
    <property type="match status" value="1"/>
</dbReference>
<evidence type="ECO:0000259" key="2">
    <source>
        <dbReference type="Pfam" id="PF14342"/>
    </source>
</evidence>
<dbReference type="InterPro" id="IPR025509">
    <property type="entry name" value="DUF4396"/>
</dbReference>
<keyword evidence="1" id="KW-0472">Membrane</keyword>